<protein>
    <submittedName>
        <fullName evidence="1">Uncharacterized protein</fullName>
    </submittedName>
</protein>
<sequence>MSAHKLSLHWTSYLYVRCFQTAYDKCPMTFFHCMDRALQPRHCVYQVNWMQQLLNYAHLHQILAAPL</sequence>
<organism evidence="1 2">
    <name type="scientific">Callosobruchus maculatus</name>
    <name type="common">Southern cowpea weevil</name>
    <name type="synonym">Pulse bruchid</name>
    <dbReference type="NCBI Taxonomy" id="64391"/>
    <lineage>
        <taxon>Eukaryota</taxon>
        <taxon>Metazoa</taxon>
        <taxon>Ecdysozoa</taxon>
        <taxon>Arthropoda</taxon>
        <taxon>Hexapoda</taxon>
        <taxon>Insecta</taxon>
        <taxon>Pterygota</taxon>
        <taxon>Neoptera</taxon>
        <taxon>Endopterygota</taxon>
        <taxon>Coleoptera</taxon>
        <taxon>Polyphaga</taxon>
        <taxon>Cucujiformia</taxon>
        <taxon>Chrysomeloidea</taxon>
        <taxon>Chrysomelidae</taxon>
        <taxon>Bruchinae</taxon>
        <taxon>Bruchini</taxon>
        <taxon>Callosobruchus</taxon>
    </lineage>
</organism>
<keyword evidence="2" id="KW-1185">Reference proteome</keyword>
<evidence type="ECO:0000313" key="1">
    <source>
        <dbReference type="EMBL" id="VEN52785.1"/>
    </source>
</evidence>
<evidence type="ECO:0000313" key="2">
    <source>
        <dbReference type="Proteomes" id="UP000410492"/>
    </source>
</evidence>
<dbReference type="Proteomes" id="UP000410492">
    <property type="component" value="Unassembled WGS sequence"/>
</dbReference>
<name>A0A653CXY6_CALMS</name>
<reference evidence="1 2" key="1">
    <citation type="submission" date="2019-01" db="EMBL/GenBank/DDBJ databases">
        <authorList>
            <person name="Sayadi A."/>
        </authorList>
    </citation>
    <scope>NUCLEOTIDE SEQUENCE [LARGE SCALE GENOMIC DNA]</scope>
</reference>
<accession>A0A653CXY6</accession>
<proteinExistence type="predicted"/>
<dbReference type="EMBL" id="CAACVG010009295">
    <property type="protein sequence ID" value="VEN52785.1"/>
    <property type="molecule type" value="Genomic_DNA"/>
</dbReference>
<dbReference type="AlphaFoldDB" id="A0A653CXY6"/>
<gene>
    <name evidence="1" type="ORF">CALMAC_LOCUS12796</name>
</gene>